<evidence type="ECO:0000256" key="10">
    <source>
        <dbReference type="ARBA" id="ARBA00050859"/>
    </source>
</evidence>
<dbReference type="EMBL" id="FONV01000004">
    <property type="protein sequence ID" value="SFE93685.1"/>
    <property type="molecule type" value="Genomic_DNA"/>
</dbReference>
<evidence type="ECO:0000313" key="18">
    <source>
        <dbReference type="Proteomes" id="UP000199645"/>
    </source>
</evidence>
<evidence type="ECO:0000256" key="12">
    <source>
        <dbReference type="ARBA" id="ARBA00066554"/>
    </source>
</evidence>
<evidence type="ECO:0000256" key="11">
    <source>
        <dbReference type="ARBA" id="ARBA00055464"/>
    </source>
</evidence>
<dbReference type="InterPro" id="IPR033810">
    <property type="entry name" value="Carboxypeptidase_T"/>
</dbReference>
<evidence type="ECO:0000256" key="1">
    <source>
        <dbReference type="ARBA" id="ARBA00001947"/>
    </source>
</evidence>
<dbReference type="Pfam" id="PF00246">
    <property type="entry name" value="Peptidase_M14"/>
    <property type="match status" value="1"/>
</dbReference>
<feature type="domain" description="Peptidase M14" evidence="16">
    <location>
        <begin position="135"/>
        <end position="455"/>
    </location>
</feature>
<dbReference type="FunFam" id="3.40.630.10:FF:000084">
    <property type="entry name" value="Carboxypeptidase B2"/>
    <property type="match status" value="1"/>
</dbReference>
<feature type="compositionally biased region" description="Polar residues" evidence="15">
    <location>
        <begin position="848"/>
        <end position="858"/>
    </location>
</feature>
<evidence type="ECO:0000256" key="5">
    <source>
        <dbReference type="ARBA" id="ARBA00022723"/>
    </source>
</evidence>
<keyword evidence="5" id="KW-0479">Metal-binding</keyword>
<evidence type="ECO:0000256" key="9">
    <source>
        <dbReference type="ARBA" id="ARBA00023049"/>
    </source>
</evidence>
<dbReference type="CDD" id="cd03859">
    <property type="entry name" value="M14_CPT"/>
    <property type="match status" value="1"/>
</dbReference>
<dbReference type="PANTHER" id="PTHR11705">
    <property type="entry name" value="PROTEASE FAMILY M14 CARBOXYPEPTIDASE A,B"/>
    <property type="match status" value="1"/>
</dbReference>
<evidence type="ECO:0000256" key="3">
    <source>
        <dbReference type="ARBA" id="ARBA00022645"/>
    </source>
</evidence>
<dbReference type="Proteomes" id="UP000199645">
    <property type="component" value="Unassembled WGS sequence"/>
</dbReference>
<accession>A0A1I2ELE2</accession>
<dbReference type="InterPro" id="IPR000834">
    <property type="entry name" value="Peptidase_M14"/>
</dbReference>
<comment type="function">
    <text evidence="11">Carboxypeptidase that possesses the specificities of both mammalian Cpase A and B. Thus shows broad substrate specificity, being able to cleave Cbz-Gly-Leu, Cbz-Gly-Val, Cbz-Gly-Phe, Cbz-Gly-Lys and Bz-Gly-Arg in vitro.</text>
</comment>
<evidence type="ECO:0000256" key="15">
    <source>
        <dbReference type="SAM" id="MobiDB-lite"/>
    </source>
</evidence>
<keyword evidence="4" id="KW-0645">Protease</keyword>
<dbReference type="GO" id="GO:0006508">
    <property type="term" value="P:proteolysis"/>
    <property type="evidence" value="ECO:0007669"/>
    <property type="project" value="UniProtKB-KW"/>
</dbReference>
<evidence type="ECO:0000256" key="4">
    <source>
        <dbReference type="ARBA" id="ARBA00022670"/>
    </source>
</evidence>
<protein>
    <recommendedName>
        <fullName evidence="13">Zinc carboxypeptidase</fullName>
        <ecNumber evidence="12">3.4.17.18</ecNumber>
    </recommendedName>
</protein>
<evidence type="ECO:0000256" key="6">
    <source>
        <dbReference type="ARBA" id="ARBA00022729"/>
    </source>
</evidence>
<dbReference type="PRINTS" id="PR00765">
    <property type="entry name" value="CRBOXYPTASEA"/>
</dbReference>
<dbReference type="STRING" id="35752.SAMN05421541_104561"/>
<reference evidence="17 18" key="1">
    <citation type="submission" date="2016-10" db="EMBL/GenBank/DDBJ databases">
        <authorList>
            <person name="de Groot N.N."/>
        </authorList>
    </citation>
    <scope>NUCLEOTIDE SEQUENCE [LARGE SCALE GENOMIC DNA]</scope>
    <source>
        <strain evidence="17 18">DSM 43019</strain>
    </source>
</reference>
<keyword evidence="9" id="KW-0482">Metalloprotease</keyword>
<keyword evidence="18" id="KW-1185">Reference proteome</keyword>
<evidence type="ECO:0000256" key="13">
    <source>
        <dbReference type="ARBA" id="ARBA00074273"/>
    </source>
</evidence>
<dbReference type="PANTHER" id="PTHR11705:SF143">
    <property type="entry name" value="SLL0236 PROTEIN"/>
    <property type="match status" value="1"/>
</dbReference>
<feature type="region of interest" description="Disordered" evidence="15">
    <location>
        <begin position="842"/>
        <end position="862"/>
    </location>
</feature>
<comment type="caution">
    <text evidence="14">Lacks conserved residue(s) required for the propagation of feature annotation.</text>
</comment>
<evidence type="ECO:0000256" key="14">
    <source>
        <dbReference type="PROSITE-ProRule" id="PRU01379"/>
    </source>
</evidence>
<comment type="cofactor">
    <cofactor evidence="1">
        <name>Zn(2+)</name>
        <dbReference type="ChEBI" id="CHEBI:29105"/>
    </cofactor>
</comment>
<evidence type="ECO:0000256" key="2">
    <source>
        <dbReference type="ARBA" id="ARBA00005988"/>
    </source>
</evidence>
<dbReference type="AlphaFoldDB" id="A0A1I2ELE2"/>
<evidence type="ECO:0000259" key="16">
    <source>
        <dbReference type="PROSITE" id="PS52035"/>
    </source>
</evidence>
<keyword evidence="3 17" id="KW-0121">Carboxypeptidase</keyword>
<proteinExistence type="inferred from homology"/>
<gene>
    <name evidence="17" type="ORF">SAMN05421541_104561</name>
</gene>
<dbReference type="SMART" id="SM00631">
    <property type="entry name" value="Zn_pept"/>
    <property type="match status" value="1"/>
</dbReference>
<dbReference type="GO" id="GO:0008270">
    <property type="term" value="F:zinc ion binding"/>
    <property type="evidence" value="ECO:0007669"/>
    <property type="project" value="InterPro"/>
</dbReference>
<evidence type="ECO:0000256" key="8">
    <source>
        <dbReference type="ARBA" id="ARBA00022833"/>
    </source>
</evidence>
<dbReference type="GO" id="GO:0004181">
    <property type="term" value="F:metallocarboxypeptidase activity"/>
    <property type="evidence" value="ECO:0007669"/>
    <property type="project" value="InterPro"/>
</dbReference>
<keyword evidence="8" id="KW-0862">Zinc</keyword>
<dbReference type="Gene3D" id="3.40.630.10">
    <property type="entry name" value="Zn peptidases"/>
    <property type="match status" value="1"/>
</dbReference>
<comment type="catalytic activity">
    <reaction evidence="10">
        <text>Releases a C-terminal residue, which may be hydrophobic or positively charged.</text>
        <dbReference type="EC" id="3.4.17.18"/>
    </reaction>
</comment>
<dbReference type="PROSITE" id="PS52035">
    <property type="entry name" value="PEPTIDASE_M14"/>
    <property type="match status" value="1"/>
</dbReference>
<keyword evidence="6" id="KW-0732">Signal</keyword>
<feature type="region of interest" description="Disordered" evidence="15">
    <location>
        <begin position="289"/>
        <end position="312"/>
    </location>
</feature>
<dbReference type="SUPFAM" id="SSF53187">
    <property type="entry name" value="Zn-dependent exopeptidases"/>
    <property type="match status" value="1"/>
</dbReference>
<name>A0A1I2ELE2_9ACTN</name>
<evidence type="ECO:0000256" key="7">
    <source>
        <dbReference type="ARBA" id="ARBA00022801"/>
    </source>
</evidence>
<comment type="similarity">
    <text evidence="2 14">Belongs to the peptidase M14 family.</text>
</comment>
<evidence type="ECO:0000313" key="17">
    <source>
        <dbReference type="EMBL" id="SFE93685.1"/>
    </source>
</evidence>
<sequence>MVPTIVGVTVRLSDPYLNFLKIPWFPEILIIRLQLVRMVTAMLEIPRILTAAAAALLPLSGGATAVPRPQPADTLKVWQAVVSPGQTPVLADVGVDAAETTRELVLTPSQAARVRAGGVRLTERRPPAAPAGHGVFRRYGDITAEMRRAAAEHPDIAKVESIGRTVQGRDILALKVTRAAATTPDGARPATVYLGAQHAREWITVEMVRRLMHRFVTGHGSDAATTALVDGTEIWFLPVANPDGYEHTFSGEPGARLWRKNLRDNNGDGVLGTGDGVDLNRNFGYRWGWDDEGSSPDPAAETYRGPGPDSEPETVALSAFQRRVKPRQSVNFHSSAETLMYGVGWQSTTGAPDDVMYRALTGDGSASAVPGSTATPLSLFGASNGDSAGHAVNVNRVPMVIDEMASCYTAADSDPADAWSPDDCPSEFEFPDDERLIEAEYQRNLPFALSVAASAADPARPASVLHLTAPAFTPHRFTTSAAGTGPQTVSVVSRKSLGTPTVTFRINGGGVRTARTTAWTGGRVYGGTDNLYYDEYRGQVTGARPGDRVEVWFTASGQSSDRFTFRVTAAPATGTLVLADEGAPASRASVYVGALAAAGHRGATVWDVAVQGAPDPLGVLGHYRNVVWEVGDAVSESATTLAVRDFANEGGTVVKAGPTAADGDAVGFVRYWLGVENSFAGTGATAFRGTGELAGVSGTFTGPPATSALFDSLSDTLPADRYPQFAARPAGTYAGLTGRLEPFAGSGMAAVRTPDHRYARLTRTVDLTAVTAAQQPKLTFALAKDALGHYATTVEAHTPGRDDWTTLPDLLGATSSDTPPGCATLLAEHPFLTHYLTATPEGDDCTPEGTTGTWAGQTGESGGWQRTAVDLSRYAGGTVELSITYVSAVTLYGTGVYVDDARLEVGGTPGAATGFETGLDPFTATGPPPGSPAATTGWAQSAAVRHSHAALTTRYGTILGFGLESLPPAQRTALLTRALR</sequence>
<organism evidence="17 18">
    <name type="scientific">Actinoplanes philippinensis</name>
    <dbReference type="NCBI Taxonomy" id="35752"/>
    <lineage>
        <taxon>Bacteria</taxon>
        <taxon>Bacillati</taxon>
        <taxon>Actinomycetota</taxon>
        <taxon>Actinomycetes</taxon>
        <taxon>Micromonosporales</taxon>
        <taxon>Micromonosporaceae</taxon>
        <taxon>Actinoplanes</taxon>
    </lineage>
</organism>
<keyword evidence="7" id="KW-0378">Hydrolase</keyword>
<dbReference type="GO" id="GO:0005615">
    <property type="term" value="C:extracellular space"/>
    <property type="evidence" value="ECO:0007669"/>
    <property type="project" value="TreeGrafter"/>
</dbReference>
<dbReference type="EC" id="3.4.17.18" evidence="12"/>